<evidence type="ECO:0000313" key="3">
    <source>
        <dbReference type="Proteomes" id="UP000199437"/>
    </source>
</evidence>
<protein>
    <recommendedName>
        <fullName evidence="4">Histidine kinase</fullName>
    </recommendedName>
</protein>
<dbReference type="EMBL" id="FOIR01000001">
    <property type="protein sequence ID" value="SEW04369.1"/>
    <property type="molecule type" value="Genomic_DNA"/>
</dbReference>
<organism evidence="2 3">
    <name type="scientific">Roseivirga pacifica</name>
    <dbReference type="NCBI Taxonomy" id="1267423"/>
    <lineage>
        <taxon>Bacteria</taxon>
        <taxon>Pseudomonadati</taxon>
        <taxon>Bacteroidota</taxon>
        <taxon>Cytophagia</taxon>
        <taxon>Cytophagales</taxon>
        <taxon>Roseivirgaceae</taxon>
        <taxon>Roseivirga</taxon>
    </lineage>
</organism>
<reference evidence="3" key="1">
    <citation type="submission" date="2016-10" db="EMBL/GenBank/DDBJ databases">
        <authorList>
            <person name="Varghese N."/>
            <person name="Submissions S."/>
        </authorList>
    </citation>
    <scope>NUCLEOTIDE SEQUENCE [LARGE SCALE GENOMIC DNA]</scope>
    <source>
        <strain evidence="3">CGMCC 1.12402</strain>
    </source>
</reference>
<keyword evidence="1" id="KW-0812">Transmembrane</keyword>
<dbReference type="STRING" id="1267423.SAMN05216290_1420"/>
<dbReference type="Proteomes" id="UP000199437">
    <property type="component" value="Unassembled WGS sequence"/>
</dbReference>
<keyword evidence="1" id="KW-1133">Transmembrane helix</keyword>
<keyword evidence="3" id="KW-1185">Reference proteome</keyword>
<evidence type="ECO:0000256" key="1">
    <source>
        <dbReference type="SAM" id="Phobius"/>
    </source>
</evidence>
<keyword evidence="1" id="KW-0472">Membrane</keyword>
<dbReference type="GeneID" id="99986145"/>
<dbReference type="AlphaFoldDB" id="A0A1I0NST1"/>
<proteinExistence type="predicted"/>
<gene>
    <name evidence="2" type="ORF">SAMN05216290_1420</name>
</gene>
<name>A0A1I0NST1_9BACT</name>
<sequence length="278" mass="31174">MEVLVKYLFSAPLQKPIEFQYLIGVLILIAIGLLVGWLLVKKIKVKHTEELDGYKKLIEEKDQELLSFVKAQDLEKKQLANAMAENFGKLFSVLNLNLSPLKAAKPVDQEKQQEIFKNSGSVINELEDELKKVCFELMPQTLLKRGLTATLKEFGALLERVHGIACHVAVTDNNQRLTSAEELGLFRIAQDWVEVLLANNVPSEIHIGFERKKGRATLYIIANNSKLEMDDSFSEAAVWKRISVRLNELNAVLNTRTDEEGLSPGSLKMEVCLAAVAS</sequence>
<feature type="transmembrane region" description="Helical" evidence="1">
    <location>
        <begin position="20"/>
        <end position="40"/>
    </location>
</feature>
<accession>A0A1I0NST1</accession>
<evidence type="ECO:0008006" key="4">
    <source>
        <dbReference type="Google" id="ProtNLM"/>
    </source>
</evidence>
<evidence type="ECO:0000313" key="2">
    <source>
        <dbReference type="EMBL" id="SEW04369.1"/>
    </source>
</evidence>
<dbReference type="RefSeq" id="WP_090257805.1">
    <property type="nucleotide sequence ID" value="NZ_FOIR01000001.1"/>
</dbReference>
<dbReference type="OrthoDB" id="9760839at2"/>